<dbReference type="InterPro" id="IPR003675">
    <property type="entry name" value="Rce1/LyrA-like_dom"/>
</dbReference>
<dbReference type="Pfam" id="PF02517">
    <property type="entry name" value="Rce1-like"/>
    <property type="match status" value="1"/>
</dbReference>
<dbReference type="GO" id="GO:0008237">
    <property type="term" value="F:metallopeptidase activity"/>
    <property type="evidence" value="ECO:0007669"/>
    <property type="project" value="UniProtKB-KW"/>
</dbReference>
<feature type="transmembrane region" description="Helical" evidence="1">
    <location>
        <begin position="256"/>
        <end position="282"/>
    </location>
</feature>
<evidence type="ECO:0000256" key="1">
    <source>
        <dbReference type="SAM" id="Phobius"/>
    </source>
</evidence>
<dbReference type="PANTHER" id="PTHR39430">
    <property type="entry name" value="MEMBRANE-ASSOCIATED PROTEASE-RELATED"/>
    <property type="match status" value="1"/>
</dbReference>
<keyword evidence="4" id="KW-1185">Reference proteome</keyword>
<gene>
    <name evidence="3" type="ORF">IDH45_21135</name>
</gene>
<name>A0A927H1S1_9BACL</name>
<evidence type="ECO:0000313" key="3">
    <source>
        <dbReference type="EMBL" id="MBD2864497.1"/>
    </source>
</evidence>
<dbReference type="PANTHER" id="PTHR39430:SF1">
    <property type="entry name" value="PROTEASE"/>
    <property type="match status" value="1"/>
</dbReference>
<evidence type="ECO:0000259" key="2">
    <source>
        <dbReference type="Pfam" id="PF02517"/>
    </source>
</evidence>
<feature type="transmembrane region" description="Helical" evidence="1">
    <location>
        <begin position="57"/>
        <end position="77"/>
    </location>
</feature>
<proteinExistence type="predicted"/>
<dbReference type="GO" id="GO:0080120">
    <property type="term" value="P:CAAX-box protein maturation"/>
    <property type="evidence" value="ECO:0007669"/>
    <property type="project" value="UniProtKB-ARBA"/>
</dbReference>
<protein>
    <submittedName>
        <fullName evidence="3">CPBP family intramembrane metalloprotease</fullName>
    </submittedName>
</protein>
<sequence>MHMTKYAGIVIGKIALAFIFAFLLTLVAMIPVVAVVGLTGSGDWTLDAMLSDPSFTYGSMIAQAAGFMAAVPLMFVLFDRKAGWSLGWRQRGAMKELLRGSVLGIVLISIVFVLMLAVQSVRITGVATGAAVWTELAGYLLLFALVAINEELFSRGYVQGVIRHRFGPAAAIICSSLFFSVLHAFNPGALANPLPLINIFAAGLLFGISREVTGGLWLPIGLHWTWNFVQGNVYGFEVSGTDVESVLRLESPGPAALSGGAFGAEGSLIATAVIGAAAYWIWKRGGGTPDGRKIRKGE</sequence>
<keyword evidence="3" id="KW-0482">Metalloprotease</keyword>
<keyword evidence="3" id="KW-0378">Hydrolase</keyword>
<keyword evidence="1" id="KW-1133">Transmembrane helix</keyword>
<comment type="caution">
    <text evidence="3">The sequence shown here is derived from an EMBL/GenBank/DDBJ whole genome shotgun (WGS) entry which is preliminary data.</text>
</comment>
<dbReference type="Proteomes" id="UP000639396">
    <property type="component" value="Unassembled WGS sequence"/>
</dbReference>
<feature type="transmembrane region" description="Helical" evidence="1">
    <location>
        <begin position="97"/>
        <end position="118"/>
    </location>
</feature>
<keyword evidence="1" id="KW-0812">Transmembrane</keyword>
<keyword evidence="3" id="KW-0645">Protease</keyword>
<dbReference type="EMBL" id="JACXJA010000030">
    <property type="protein sequence ID" value="MBD2864497.1"/>
    <property type="molecule type" value="Genomic_DNA"/>
</dbReference>
<accession>A0A927H1S1</accession>
<feature type="transmembrane region" description="Helical" evidence="1">
    <location>
        <begin position="130"/>
        <end position="148"/>
    </location>
</feature>
<feature type="transmembrane region" description="Helical" evidence="1">
    <location>
        <begin position="12"/>
        <end position="37"/>
    </location>
</feature>
<evidence type="ECO:0000313" key="4">
    <source>
        <dbReference type="Proteomes" id="UP000639396"/>
    </source>
</evidence>
<dbReference type="AlphaFoldDB" id="A0A927H1S1"/>
<feature type="domain" description="CAAX prenyl protease 2/Lysostaphin resistance protein A-like" evidence="2">
    <location>
        <begin position="135"/>
        <end position="229"/>
    </location>
</feature>
<dbReference type="RefSeq" id="WP_190930123.1">
    <property type="nucleotide sequence ID" value="NZ_JACXJA010000030.1"/>
</dbReference>
<keyword evidence="1" id="KW-0472">Membrane</keyword>
<reference evidence="3" key="1">
    <citation type="submission" date="2020-09" db="EMBL/GenBank/DDBJ databases">
        <title>A novel bacterium of genus Paenibacillus, isolated from South China Sea.</title>
        <authorList>
            <person name="Huang H."/>
            <person name="Mo K."/>
            <person name="Hu Y."/>
        </authorList>
    </citation>
    <scope>NUCLEOTIDE SEQUENCE</scope>
    <source>
        <strain evidence="3">IB182363</strain>
    </source>
</reference>
<dbReference type="GO" id="GO:0004175">
    <property type="term" value="F:endopeptidase activity"/>
    <property type="evidence" value="ECO:0007669"/>
    <property type="project" value="UniProtKB-ARBA"/>
</dbReference>
<feature type="transmembrane region" description="Helical" evidence="1">
    <location>
        <begin position="169"/>
        <end position="185"/>
    </location>
</feature>
<organism evidence="3 4">
    <name type="scientific">Paenibacillus oceani</name>
    <dbReference type="NCBI Taxonomy" id="2772510"/>
    <lineage>
        <taxon>Bacteria</taxon>
        <taxon>Bacillati</taxon>
        <taxon>Bacillota</taxon>
        <taxon>Bacilli</taxon>
        <taxon>Bacillales</taxon>
        <taxon>Paenibacillaceae</taxon>
        <taxon>Paenibacillus</taxon>
    </lineage>
</organism>